<sequence>MRKPTHLTLILLCIISVLWLGSCQKDVDPERELQVEFSFNVVSPENQSGRQAAMAAEDIRAIVISIEDESGNSVFSNEELPLYDFEGEYTTKPLSFKAGDYYITKFMVIDNEMDVVYVCPLQGSAKAHLVDRPLPYRFHVYANDGIKWSPQVVPTEGSVAGDFGYTTFGFEEMRIIDFAISPMFYNYESDRYQITNADLSITTRFRDILETDLKEGTNLISVSDRYEEYTITVSKPGYKPVQQSYKLHELREFRDDPLIVLLEDKFKFVEVSKISVYNGLVPDRVEAMEALPNRPFSLVIGIRNEGADCGSGTPAALWLDEGYGPSVEANFIQSLPLTQSVPDIFANFQRIMFTGSGWCGDRSAYYSKDPTVAWNNSVPGPPATLYSFADFNNVTFAGTGLGTTVGEVYRWTGGGTWRKLHQLPAPRTLVTSMVEFNGQLFIGSANREGSQTGGSPVFATGNGTTFLPTSGIPSDMDVDKLLVVNGKLMAITRVHNSHFRAYFYLWDGGVWKETYNPQFSRINGHHITVMGNMIVVFARTYGGQLRVWMSDDYARTWHKIPWDYPEVSVLKSINGRLFFGTGQNAMGEVMIYRLDL</sequence>
<gene>
    <name evidence="1" type="ORF">E1163_01970</name>
</gene>
<dbReference type="CDD" id="cd15482">
    <property type="entry name" value="Sialidase_non-viral"/>
    <property type="match status" value="1"/>
</dbReference>
<dbReference type="Proteomes" id="UP000798808">
    <property type="component" value="Unassembled WGS sequence"/>
</dbReference>
<evidence type="ECO:0000313" key="2">
    <source>
        <dbReference type="Proteomes" id="UP000798808"/>
    </source>
</evidence>
<dbReference type="SUPFAM" id="SSF50939">
    <property type="entry name" value="Sialidases"/>
    <property type="match status" value="1"/>
</dbReference>
<reference evidence="1 2" key="1">
    <citation type="submission" date="2019-02" db="EMBL/GenBank/DDBJ databases">
        <authorList>
            <person name="Goldberg S.R."/>
            <person name="Haltli B.A."/>
            <person name="Correa H."/>
            <person name="Russell K.G."/>
        </authorList>
    </citation>
    <scope>NUCLEOTIDE SEQUENCE [LARGE SCALE GENOMIC DNA]</scope>
    <source>
        <strain evidence="1 2">JCM 16186</strain>
    </source>
</reference>
<dbReference type="InterPro" id="IPR036278">
    <property type="entry name" value="Sialidase_sf"/>
</dbReference>
<dbReference type="InterPro" id="IPR015943">
    <property type="entry name" value="WD40/YVTN_repeat-like_dom_sf"/>
</dbReference>
<dbReference type="EMBL" id="SMLW01000283">
    <property type="protein sequence ID" value="MTI23710.1"/>
    <property type="molecule type" value="Genomic_DNA"/>
</dbReference>
<dbReference type="RefSeq" id="WP_155168930.1">
    <property type="nucleotide sequence ID" value="NZ_BAAAFL010000053.1"/>
</dbReference>
<evidence type="ECO:0000313" key="1">
    <source>
        <dbReference type="EMBL" id="MTI23710.1"/>
    </source>
</evidence>
<organism evidence="1 2">
    <name type="scientific">Fulvivirga kasyanovii</name>
    <dbReference type="NCBI Taxonomy" id="396812"/>
    <lineage>
        <taxon>Bacteria</taxon>
        <taxon>Pseudomonadati</taxon>
        <taxon>Bacteroidota</taxon>
        <taxon>Cytophagia</taxon>
        <taxon>Cytophagales</taxon>
        <taxon>Fulvivirgaceae</taxon>
        <taxon>Fulvivirga</taxon>
    </lineage>
</organism>
<keyword evidence="2" id="KW-1185">Reference proteome</keyword>
<dbReference type="PROSITE" id="PS51257">
    <property type="entry name" value="PROKAR_LIPOPROTEIN"/>
    <property type="match status" value="1"/>
</dbReference>
<comment type="caution">
    <text evidence="1">The sequence shown here is derived from an EMBL/GenBank/DDBJ whole genome shotgun (WGS) entry which is preliminary data.</text>
</comment>
<accession>A0ABW9RIF7</accession>
<name>A0ABW9RIF7_9BACT</name>
<proteinExistence type="predicted"/>
<dbReference type="Gene3D" id="2.130.10.10">
    <property type="entry name" value="YVTN repeat-like/Quinoprotein amine dehydrogenase"/>
    <property type="match status" value="1"/>
</dbReference>
<protein>
    <submittedName>
        <fullName evidence="1">Exo-alpha-sialidase</fullName>
    </submittedName>
</protein>